<reference evidence="1" key="1">
    <citation type="submission" date="2015-04" db="UniProtKB">
        <authorList>
            <consortium name="EnsemblPlants"/>
        </authorList>
    </citation>
    <scope>IDENTIFICATION</scope>
</reference>
<proteinExistence type="predicted"/>
<organism evidence="1">
    <name type="scientific">Oryza glumipatula</name>
    <dbReference type="NCBI Taxonomy" id="40148"/>
    <lineage>
        <taxon>Eukaryota</taxon>
        <taxon>Viridiplantae</taxon>
        <taxon>Streptophyta</taxon>
        <taxon>Embryophyta</taxon>
        <taxon>Tracheophyta</taxon>
        <taxon>Spermatophyta</taxon>
        <taxon>Magnoliopsida</taxon>
        <taxon>Liliopsida</taxon>
        <taxon>Poales</taxon>
        <taxon>Poaceae</taxon>
        <taxon>BOP clade</taxon>
        <taxon>Oryzoideae</taxon>
        <taxon>Oryzeae</taxon>
        <taxon>Oryzinae</taxon>
        <taxon>Oryza</taxon>
    </lineage>
</organism>
<name>A0A0D9ZP75_9ORYZ</name>
<evidence type="ECO:0000313" key="2">
    <source>
        <dbReference type="Proteomes" id="UP000026961"/>
    </source>
</evidence>
<evidence type="ECO:0000313" key="1">
    <source>
        <dbReference type="EnsemblPlants" id="OGLUM04G21610.3"/>
    </source>
</evidence>
<dbReference type="Proteomes" id="UP000026961">
    <property type="component" value="Chromosome 4"/>
</dbReference>
<dbReference type="AlphaFoldDB" id="A0A0D9ZP75"/>
<dbReference type="Gramene" id="OGLUM04G21610.3">
    <property type="protein sequence ID" value="OGLUM04G21610.3"/>
    <property type="gene ID" value="OGLUM04G21610"/>
</dbReference>
<keyword evidence="2" id="KW-1185">Reference proteome</keyword>
<dbReference type="EnsemblPlants" id="OGLUM04G21610.3">
    <property type="protein sequence ID" value="OGLUM04G21610.3"/>
    <property type="gene ID" value="OGLUM04G21610"/>
</dbReference>
<accession>A0A0D9ZP75</accession>
<dbReference type="HOGENOM" id="CLU_2726288_0_0_1"/>
<reference evidence="1" key="2">
    <citation type="submission" date="2018-05" db="EMBL/GenBank/DDBJ databases">
        <title>OgluRS3 (Oryza glumaepatula Reference Sequence Version 3).</title>
        <authorList>
            <person name="Zhang J."/>
            <person name="Kudrna D."/>
            <person name="Lee S."/>
            <person name="Talag J."/>
            <person name="Welchert J."/>
            <person name="Wing R.A."/>
        </authorList>
    </citation>
    <scope>NUCLEOTIDE SEQUENCE [LARGE SCALE GENOMIC DNA]</scope>
</reference>
<sequence length="72" mass="8150">MELIAITFADGTDILPNYLLQRAEGMTEKTNPDGEEVVDGVERWEGGRRCAFEDAPRLRIHLRCGRHGPRRG</sequence>
<protein>
    <submittedName>
        <fullName evidence="1">Uncharacterized protein</fullName>
    </submittedName>
</protein>